<dbReference type="InterPro" id="IPR036691">
    <property type="entry name" value="Endo/exonu/phosph_ase_sf"/>
</dbReference>
<dbReference type="OrthoDB" id="7862313at2759"/>
<organism evidence="3 4">
    <name type="scientific">Lineolata rhizophorae</name>
    <dbReference type="NCBI Taxonomy" id="578093"/>
    <lineage>
        <taxon>Eukaryota</taxon>
        <taxon>Fungi</taxon>
        <taxon>Dikarya</taxon>
        <taxon>Ascomycota</taxon>
        <taxon>Pezizomycotina</taxon>
        <taxon>Dothideomycetes</taxon>
        <taxon>Dothideomycetes incertae sedis</taxon>
        <taxon>Lineolatales</taxon>
        <taxon>Lineolataceae</taxon>
        <taxon>Lineolata</taxon>
    </lineage>
</organism>
<dbReference type="GO" id="GO:0004519">
    <property type="term" value="F:endonuclease activity"/>
    <property type="evidence" value="ECO:0007669"/>
    <property type="project" value="UniProtKB-KW"/>
</dbReference>
<accession>A0A6A6NZP5</accession>
<dbReference type="PANTHER" id="PTHR11200:SF300">
    <property type="entry name" value="TYPE II INOSITOL 1,4,5-TRISPHOSPHATE 5-PHOSPHATASE"/>
    <property type="match status" value="1"/>
</dbReference>
<keyword evidence="4" id="KW-1185">Reference proteome</keyword>
<evidence type="ECO:0000313" key="3">
    <source>
        <dbReference type="EMBL" id="KAF2457200.1"/>
    </source>
</evidence>
<keyword evidence="3" id="KW-0378">Hydrolase</keyword>
<dbReference type="InterPro" id="IPR046985">
    <property type="entry name" value="IP5"/>
</dbReference>
<feature type="compositionally biased region" description="Polar residues" evidence="1">
    <location>
        <begin position="949"/>
        <end position="958"/>
    </location>
</feature>
<reference evidence="3" key="1">
    <citation type="journal article" date="2020" name="Stud. Mycol.">
        <title>101 Dothideomycetes genomes: a test case for predicting lifestyles and emergence of pathogens.</title>
        <authorList>
            <person name="Haridas S."/>
            <person name="Albert R."/>
            <person name="Binder M."/>
            <person name="Bloem J."/>
            <person name="Labutti K."/>
            <person name="Salamov A."/>
            <person name="Andreopoulos B."/>
            <person name="Baker S."/>
            <person name="Barry K."/>
            <person name="Bills G."/>
            <person name="Bluhm B."/>
            <person name="Cannon C."/>
            <person name="Castanera R."/>
            <person name="Culley D."/>
            <person name="Daum C."/>
            <person name="Ezra D."/>
            <person name="Gonzalez J."/>
            <person name="Henrissat B."/>
            <person name="Kuo A."/>
            <person name="Liang C."/>
            <person name="Lipzen A."/>
            <person name="Lutzoni F."/>
            <person name="Magnuson J."/>
            <person name="Mondo S."/>
            <person name="Nolan M."/>
            <person name="Ohm R."/>
            <person name="Pangilinan J."/>
            <person name="Park H.-J."/>
            <person name="Ramirez L."/>
            <person name="Alfaro M."/>
            <person name="Sun H."/>
            <person name="Tritt A."/>
            <person name="Yoshinaga Y."/>
            <person name="Zwiers L.-H."/>
            <person name="Turgeon B."/>
            <person name="Goodwin S."/>
            <person name="Spatafora J."/>
            <person name="Crous P."/>
            <person name="Grigoriev I."/>
        </authorList>
    </citation>
    <scope>NUCLEOTIDE SEQUENCE</scope>
    <source>
        <strain evidence="3">ATCC 16933</strain>
    </source>
</reference>
<dbReference type="Gene3D" id="2.60.40.10">
    <property type="entry name" value="Immunoglobulins"/>
    <property type="match status" value="1"/>
</dbReference>
<keyword evidence="3" id="KW-0540">Nuclease</keyword>
<proteinExistence type="predicted"/>
<dbReference type="AlphaFoldDB" id="A0A6A6NZP5"/>
<dbReference type="SMART" id="SM00128">
    <property type="entry name" value="IPPc"/>
    <property type="match status" value="1"/>
</dbReference>
<evidence type="ECO:0000259" key="2">
    <source>
        <dbReference type="SMART" id="SM00128"/>
    </source>
</evidence>
<feature type="region of interest" description="Disordered" evidence="1">
    <location>
        <begin position="80"/>
        <end position="106"/>
    </location>
</feature>
<dbReference type="SUPFAM" id="SSF56219">
    <property type="entry name" value="DNase I-like"/>
    <property type="match status" value="1"/>
</dbReference>
<dbReference type="GO" id="GO:0046856">
    <property type="term" value="P:phosphatidylinositol dephosphorylation"/>
    <property type="evidence" value="ECO:0007669"/>
    <property type="project" value="InterPro"/>
</dbReference>
<dbReference type="InterPro" id="IPR000300">
    <property type="entry name" value="IPPc"/>
</dbReference>
<name>A0A6A6NZP5_9PEZI</name>
<dbReference type="Gene3D" id="3.60.10.10">
    <property type="entry name" value="Endonuclease/exonuclease/phosphatase"/>
    <property type="match status" value="1"/>
</dbReference>
<keyword evidence="3" id="KW-0255">Endonuclease</keyword>
<dbReference type="Proteomes" id="UP000799766">
    <property type="component" value="Unassembled WGS sequence"/>
</dbReference>
<dbReference type="GO" id="GO:0004439">
    <property type="term" value="F:phosphatidylinositol-4,5-bisphosphate 5-phosphatase activity"/>
    <property type="evidence" value="ECO:0007669"/>
    <property type="project" value="TreeGrafter"/>
</dbReference>
<evidence type="ECO:0000313" key="4">
    <source>
        <dbReference type="Proteomes" id="UP000799766"/>
    </source>
</evidence>
<sequence length="1011" mass="111958">MNLGGGKHDSPEALEQAVPGAYPDAEWIDIPPYQSISQAVHARRAEYTRPKTVRIKVGTWNVAAANGTENDLGDWFVHSHGGQECPKRPPPAALGSAEGGGKEASTPLDGGAEIDIYAIGLQEIIDVASTSEALRPFTDPAPANRFKNGMEQALPKGYKLVAEQQLMGLLLLVYTSPSICADLKSADSTSVGTGFMGYMGNKGAVATRLVLNEATRLVFINSHLAAGNDKAAIERRNWDVSQVISRVKFAPVEDVLGSSSGSPEGIGAEDVAFWFGDLNYRLEGMPGDDVRRLLMLHTNRLDKESSVNDTSECLSLDSEGRHGADSMCYDPEMSNGSAEIGADRQLATGEQMREEEDPGSLLTTINCLLPHDELRRQQREGKALQDGWKEGDINFLPTYKYDFGKVGVFDSSEKKRCPSWCDRILYRSWRQRIAYESNIKTEEAARRRDEEMRFQGLDDEVEDEQILFDYNPDTDGDEYNLEDDSENAAANDYPPAVETTASGLDDDIVLERYTSHQGVVSSDHKPLTSIFKLNYEAVVPELKARVYNEVARALDRAENENRPSITMIIDRQNSTGRGSVTEPVHNLANQDEGEEWNSESDPQTLDFGNATYSQPQTRTITIANTGRVSANVGFVDRPAGERQDPGPSPKWLQIHFDKLDEDHASVGMHSIDPGDTCSVIITLFIDDLDILRELNEGVMTLSDVLVLRVQNGRDHFLPVHGAWMPSSFGESIDDLIRIPEGGIRKFRYQCPKFPTPGAEHEVKWSAPRELFKLSEAVEDLVERVLAEWGMTHSKVATPPWEVNASWPFSSESWTSTDEARAELFAPVHEALACDTPLDHCFSSPSEPPSLLRLEVFSSALILFLRNLRDGVIPTKLWETLEESIRSRERGKKLAPDEEKIAILEVLATEPSHSVSFILVTSMLTRTITEICAFAKQKSGAVAQPDRNPDNQTTKSTVTAPDRSRIEEEFARVFTRILVRLPTNAKEKSTKASEARAFRVTRLFIGDEPAGA</sequence>
<dbReference type="PANTHER" id="PTHR11200">
    <property type="entry name" value="INOSITOL 5-PHOSPHATASE"/>
    <property type="match status" value="1"/>
</dbReference>
<feature type="domain" description="Inositol polyphosphate-related phosphatase" evidence="2">
    <location>
        <begin position="51"/>
        <end position="458"/>
    </location>
</feature>
<gene>
    <name evidence="3" type="ORF">BDY21DRAFT_345196</name>
</gene>
<dbReference type="EMBL" id="MU001681">
    <property type="protein sequence ID" value="KAF2457200.1"/>
    <property type="molecule type" value="Genomic_DNA"/>
</dbReference>
<evidence type="ECO:0000256" key="1">
    <source>
        <dbReference type="SAM" id="MobiDB-lite"/>
    </source>
</evidence>
<dbReference type="InterPro" id="IPR048869">
    <property type="entry name" value="OCRL-1_2_ASH"/>
</dbReference>
<dbReference type="GO" id="GO:0004527">
    <property type="term" value="F:exonuclease activity"/>
    <property type="evidence" value="ECO:0007669"/>
    <property type="project" value="UniProtKB-KW"/>
</dbReference>
<feature type="region of interest" description="Disordered" evidence="1">
    <location>
        <begin position="939"/>
        <end position="961"/>
    </location>
</feature>
<dbReference type="Pfam" id="PF22669">
    <property type="entry name" value="Exo_endo_phos2"/>
    <property type="match status" value="2"/>
</dbReference>
<dbReference type="Pfam" id="PF21310">
    <property type="entry name" value="OCRL-like_ASH"/>
    <property type="match status" value="1"/>
</dbReference>
<keyword evidence="3" id="KW-0269">Exonuclease</keyword>
<dbReference type="InterPro" id="IPR013783">
    <property type="entry name" value="Ig-like_fold"/>
</dbReference>
<protein>
    <submittedName>
        <fullName evidence="3">Endonuclease/exonuclease/phosphatase</fullName>
    </submittedName>
</protein>